<name>A0A2N5SSQ0_9BASI</name>
<organism evidence="2 3">
    <name type="scientific">Puccinia coronata f. sp. avenae</name>
    <dbReference type="NCBI Taxonomy" id="200324"/>
    <lineage>
        <taxon>Eukaryota</taxon>
        <taxon>Fungi</taxon>
        <taxon>Dikarya</taxon>
        <taxon>Basidiomycota</taxon>
        <taxon>Pucciniomycotina</taxon>
        <taxon>Pucciniomycetes</taxon>
        <taxon>Pucciniales</taxon>
        <taxon>Pucciniaceae</taxon>
        <taxon>Puccinia</taxon>
    </lineage>
</organism>
<reference evidence="2 3" key="1">
    <citation type="submission" date="2017-11" db="EMBL/GenBank/DDBJ databases">
        <title>De novo assembly and phasing of dikaryotic genomes from two isolates of Puccinia coronata f. sp. avenae, the causal agent of oat crown rust.</title>
        <authorList>
            <person name="Miller M.E."/>
            <person name="Zhang Y."/>
            <person name="Omidvar V."/>
            <person name="Sperschneider J."/>
            <person name="Schwessinger B."/>
            <person name="Raley C."/>
            <person name="Palmer J.M."/>
            <person name="Garnica D."/>
            <person name="Upadhyaya N."/>
            <person name="Rathjen J."/>
            <person name="Taylor J.M."/>
            <person name="Park R.F."/>
            <person name="Dodds P.N."/>
            <person name="Hirsch C.D."/>
            <person name="Kianian S.F."/>
            <person name="Figueroa M."/>
        </authorList>
    </citation>
    <scope>NUCLEOTIDE SEQUENCE [LARGE SCALE GENOMIC DNA]</scope>
    <source>
        <strain evidence="2">12NC29</strain>
    </source>
</reference>
<dbReference type="AlphaFoldDB" id="A0A2N5SSQ0"/>
<dbReference type="EMBL" id="PGCJ01000876">
    <property type="protein sequence ID" value="PLW16210.1"/>
    <property type="molecule type" value="Genomic_DNA"/>
</dbReference>
<keyword evidence="1" id="KW-1133">Transmembrane helix</keyword>
<feature type="transmembrane region" description="Helical" evidence="1">
    <location>
        <begin position="20"/>
        <end position="38"/>
    </location>
</feature>
<accession>A0A2N5SSQ0</accession>
<keyword evidence="1" id="KW-0472">Membrane</keyword>
<evidence type="ECO:0000313" key="2">
    <source>
        <dbReference type="EMBL" id="PLW16210.1"/>
    </source>
</evidence>
<gene>
    <name evidence="2" type="ORF">PCANC_12533</name>
</gene>
<evidence type="ECO:0000256" key="1">
    <source>
        <dbReference type="SAM" id="Phobius"/>
    </source>
</evidence>
<sequence length="94" mass="10676">MGGYRPQPPYTRQVVLDAVNPYLYTVMAPVGGYWRYFLRVPQRRPRTCLQALKEQAKDLLATSQRADHGPSCKEQVIDLLAKSRSLTCSQRAGH</sequence>
<proteinExistence type="predicted"/>
<evidence type="ECO:0000313" key="3">
    <source>
        <dbReference type="Proteomes" id="UP000235388"/>
    </source>
</evidence>
<protein>
    <submittedName>
        <fullName evidence="2">Uncharacterized protein</fullName>
    </submittedName>
</protein>
<keyword evidence="1" id="KW-0812">Transmembrane</keyword>
<keyword evidence="3" id="KW-1185">Reference proteome</keyword>
<dbReference type="Proteomes" id="UP000235388">
    <property type="component" value="Unassembled WGS sequence"/>
</dbReference>
<comment type="caution">
    <text evidence="2">The sequence shown here is derived from an EMBL/GenBank/DDBJ whole genome shotgun (WGS) entry which is preliminary data.</text>
</comment>